<gene>
    <name evidence="2" type="ORF">BKP37_02165</name>
</gene>
<protein>
    <recommendedName>
        <fullName evidence="4">DUF2812 domain-containing protein</fullName>
    </recommendedName>
</protein>
<feature type="transmembrane region" description="Helical" evidence="1">
    <location>
        <begin position="368"/>
        <end position="389"/>
    </location>
</feature>
<evidence type="ECO:0000313" key="2">
    <source>
        <dbReference type="EMBL" id="OIJ17332.1"/>
    </source>
</evidence>
<keyword evidence="1" id="KW-0472">Membrane</keyword>
<proteinExistence type="predicted"/>
<dbReference type="Proteomes" id="UP000179524">
    <property type="component" value="Unassembled WGS sequence"/>
</dbReference>
<name>A0A1S2LXV9_9BACI</name>
<keyword evidence="3" id="KW-1185">Reference proteome</keyword>
<feature type="transmembrane region" description="Helical" evidence="1">
    <location>
        <begin position="155"/>
        <end position="176"/>
    </location>
</feature>
<evidence type="ECO:0008006" key="4">
    <source>
        <dbReference type="Google" id="ProtNLM"/>
    </source>
</evidence>
<dbReference type="EMBL" id="MLQR01000001">
    <property type="protein sequence ID" value="OIJ17332.1"/>
    <property type="molecule type" value="Genomic_DNA"/>
</dbReference>
<organism evidence="2 3">
    <name type="scientific">Anaerobacillus alkalilacustris</name>
    <dbReference type="NCBI Taxonomy" id="393763"/>
    <lineage>
        <taxon>Bacteria</taxon>
        <taxon>Bacillati</taxon>
        <taxon>Bacillota</taxon>
        <taxon>Bacilli</taxon>
        <taxon>Bacillales</taxon>
        <taxon>Bacillaceae</taxon>
        <taxon>Anaerobacillus</taxon>
    </lineage>
</organism>
<dbReference type="AlphaFoldDB" id="A0A1S2LXV9"/>
<feature type="transmembrane region" description="Helical" evidence="1">
    <location>
        <begin position="327"/>
        <end position="348"/>
    </location>
</feature>
<evidence type="ECO:0000313" key="3">
    <source>
        <dbReference type="Proteomes" id="UP000179524"/>
    </source>
</evidence>
<keyword evidence="1" id="KW-0812">Transmembrane</keyword>
<evidence type="ECO:0000256" key="1">
    <source>
        <dbReference type="SAM" id="Phobius"/>
    </source>
</evidence>
<dbReference type="RefSeq" id="WP_071308058.1">
    <property type="nucleotide sequence ID" value="NZ_MLQR01000001.1"/>
</dbReference>
<dbReference type="InterPro" id="IPR021359">
    <property type="entry name" value="DUF2812"/>
</dbReference>
<accession>A0A1S2LXV9</accession>
<keyword evidence="1" id="KW-1133">Transmembrane helix</keyword>
<dbReference type="OrthoDB" id="8230517at2"/>
<sequence>MSEKSIWKPFWSFHIQSTEHWIGEMAKKGYTLSRFQPKLSRFIFTEEASSHETFSISFDRSRQHPLPKALEVDDWEVVNKQGKWAVYGNPKQKEEVKTSIVRDNLESRNSKIAMFWWIYFIYITFSIALQVGLLLPLYLSSESVTVTRVDSPMWIFTYIMFAGQIVVTLIGIYSVITLKKESRRLSEENTQSQLLVDFEEKQTDLSGERLNKFKFGWMYAPDKLESWLEEKEKSGWHLTNVHKGGFKFRFEKSDTKLYAYNVLFEGRADSNAHAFHREAGWERVYVSGSSWTQWSVWRQAYSDETEKLKINDDRESKQRAAIRVAKIYTLMFAPLILIFGFNFFSFMLPNVLEQGYFSISEIERFNTTVYPLVMFIFLINILRAWAYYFRVRGQ</sequence>
<reference evidence="2 3" key="1">
    <citation type="submission" date="2016-10" db="EMBL/GenBank/DDBJ databases">
        <title>Draft genome sequences of four alkaliphilic bacteria belonging to the Anaerobacillus genus.</title>
        <authorList>
            <person name="Bassil N.M."/>
            <person name="Lloyd J.R."/>
        </authorList>
    </citation>
    <scope>NUCLEOTIDE SEQUENCE [LARGE SCALE GENOMIC DNA]</scope>
    <source>
        <strain evidence="2 3">DSM 18345</strain>
    </source>
</reference>
<feature type="transmembrane region" description="Helical" evidence="1">
    <location>
        <begin position="112"/>
        <end position="135"/>
    </location>
</feature>
<comment type="caution">
    <text evidence="2">The sequence shown here is derived from an EMBL/GenBank/DDBJ whole genome shotgun (WGS) entry which is preliminary data.</text>
</comment>
<dbReference type="Pfam" id="PF11193">
    <property type="entry name" value="DUF2812"/>
    <property type="match status" value="1"/>
</dbReference>